<accession>A0A7X0V615</accession>
<sequence>MIQSKEIGKSREQIRKMVVIAMLSGISIFLGVSGLGFITLPAFRLTIMHIPVIIGGIIEGPIVGALVGLIFGLFSMYQNFTAPGPVSFIFWNPIIALVPRILVGVVAFYVYTLLKNKLKKRKLSIGIAAVIATLVNTIGVLGFTYIFYLDRYATALGLSPNIVGTTLIGIGLSNGLSEALLSAVITIPVVIGILKIKKN</sequence>
<dbReference type="RefSeq" id="WP_167865709.1">
    <property type="nucleotide sequence ID" value="NZ_CP071376.1"/>
</dbReference>
<name>A0A7X0V615_9CLOT</name>
<reference evidence="1 2" key="1">
    <citation type="submission" date="2020-08" db="EMBL/GenBank/DDBJ databases">
        <title>Clostridia isolated from Swiss meat.</title>
        <authorList>
            <person name="Wambui J."/>
            <person name="Stevens M.J.A."/>
            <person name="Stephan R."/>
        </authorList>
    </citation>
    <scope>NUCLEOTIDE SEQUENCE [LARGE SCALE GENOMIC DNA]</scope>
    <source>
        <strain evidence="1 2">CM001</strain>
    </source>
</reference>
<dbReference type="Pfam" id="PF12822">
    <property type="entry name" value="ECF_trnsprt"/>
    <property type="match status" value="1"/>
</dbReference>
<dbReference type="EMBL" id="JACKWY010000003">
    <property type="protein sequence ID" value="MBB6714334.1"/>
    <property type="molecule type" value="Genomic_DNA"/>
</dbReference>
<dbReference type="AlphaFoldDB" id="A0A7X0V615"/>
<proteinExistence type="predicted"/>
<dbReference type="Gene3D" id="1.10.1760.20">
    <property type="match status" value="1"/>
</dbReference>
<organism evidence="1 2">
    <name type="scientific">Clostridium gasigenes</name>
    <dbReference type="NCBI Taxonomy" id="94869"/>
    <lineage>
        <taxon>Bacteria</taxon>
        <taxon>Bacillati</taxon>
        <taxon>Bacillota</taxon>
        <taxon>Clostridia</taxon>
        <taxon>Eubacteriales</taxon>
        <taxon>Clostridiaceae</taxon>
        <taxon>Clostridium</taxon>
    </lineage>
</organism>
<comment type="caution">
    <text evidence="1">The sequence shown here is derived from an EMBL/GenBank/DDBJ whole genome shotgun (WGS) entry which is preliminary data.</text>
</comment>
<gene>
    <name evidence="1" type="ORF">H7E68_06270</name>
</gene>
<dbReference type="Proteomes" id="UP000585258">
    <property type="component" value="Unassembled WGS sequence"/>
</dbReference>
<protein>
    <submittedName>
        <fullName evidence="1">ECF transporter S component</fullName>
    </submittedName>
</protein>
<dbReference type="GeneID" id="65308454"/>
<dbReference type="InterPro" id="IPR024529">
    <property type="entry name" value="ECF_trnsprt_substrate-spec"/>
</dbReference>
<evidence type="ECO:0000313" key="2">
    <source>
        <dbReference type="Proteomes" id="UP000585258"/>
    </source>
</evidence>
<dbReference type="GO" id="GO:0022857">
    <property type="term" value="F:transmembrane transporter activity"/>
    <property type="evidence" value="ECO:0007669"/>
    <property type="project" value="InterPro"/>
</dbReference>
<evidence type="ECO:0000313" key="1">
    <source>
        <dbReference type="EMBL" id="MBB6714334.1"/>
    </source>
</evidence>